<dbReference type="Proteomes" id="UP000824998">
    <property type="component" value="Unassembled WGS sequence"/>
</dbReference>
<accession>A0A9P7YRQ9</accession>
<sequence length="130" mass="14916">MSTPKLSRILIKTHHMTSRKKISVITRAAKTLDCVIVLKVGAPPGIMLCEGANGNAKEWETVVRKLRYKDMQLMRRDEGIDRKHLVPLGIKDGYVREIPEIKEFAKFLEGDAGLYKWWRVWMGYTKGDEG</sequence>
<organism evidence="1 2">
    <name type="scientific">Amylocarpus encephaloides</name>
    <dbReference type="NCBI Taxonomy" id="45428"/>
    <lineage>
        <taxon>Eukaryota</taxon>
        <taxon>Fungi</taxon>
        <taxon>Dikarya</taxon>
        <taxon>Ascomycota</taxon>
        <taxon>Pezizomycotina</taxon>
        <taxon>Leotiomycetes</taxon>
        <taxon>Helotiales</taxon>
        <taxon>Helotiales incertae sedis</taxon>
        <taxon>Amylocarpus</taxon>
    </lineage>
</organism>
<evidence type="ECO:0000313" key="2">
    <source>
        <dbReference type="Proteomes" id="UP000824998"/>
    </source>
</evidence>
<dbReference type="OrthoDB" id="432412at2759"/>
<evidence type="ECO:0000313" key="1">
    <source>
        <dbReference type="EMBL" id="KAG9238507.1"/>
    </source>
</evidence>
<comment type="caution">
    <text evidence="1">The sequence shown here is derived from an EMBL/GenBank/DDBJ whole genome shotgun (WGS) entry which is preliminary data.</text>
</comment>
<keyword evidence="2" id="KW-1185">Reference proteome</keyword>
<proteinExistence type="predicted"/>
<gene>
    <name evidence="1" type="ORF">BJ875DRAFT_450936</name>
</gene>
<dbReference type="AlphaFoldDB" id="A0A9P7YRQ9"/>
<dbReference type="EMBL" id="MU251369">
    <property type="protein sequence ID" value="KAG9238507.1"/>
    <property type="molecule type" value="Genomic_DNA"/>
</dbReference>
<name>A0A9P7YRQ9_9HELO</name>
<protein>
    <submittedName>
        <fullName evidence="1">Uncharacterized protein</fullName>
    </submittedName>
</protein>
<reference evidence="1" key="1">
    <citation type="journal article" date="2021" name="IMA Fungus">
        <title>Genomic characterization of three marine fungi, including Emericellopsis atlantica sp. nov. with signatures of a generalist lifestyle and marine biomass degradation.</title>
        <authorList>
            <person name="Hagestad O.C."/>
            <person name="Hou L."/>
            <person name="Andersen J.H."/>
            <person name="Hansen E.H."/>
            <person name="Altermark B."/>
            <person name="Li C."/>
            <person name="Kuhnert E."/>
            <person name="Cox R.J."/>
            <person name="Crous P.W."/>
            <person name="Spatafora J.W."/>
            <person name="Lail K."/>
            <person name="Amirebrahimi M."/>
            <person name="Lipzen A."/>
            <person name="Pangilinan J."/>
            <person name="Andreopoulos W."/>
            <person name="Hayes R.D."/>
            <person name="Ng V."/>
            <person name="Grigoriev I.V."/>
            <person name="Jackson S.A."/>
            <person name="Sutton T.D.S."/>
            <person name="Dobson A.D.W."/>
            <person name="Rama T."/>
        </authorList>
    </citation>
    <scope>NUCLEOTIDE SEQUENCE</scope>
    <source>
        <strain evidence="1">TRa018bII</strain>
    </source>
</reference>